<accession>A0A6G4X784</accession>
<dbReference type="InterPro" id="IPR041347">
    <property type="entry name" value="MftR_C"/>
</dbReference>
<dbReference type="PROSITE" id="PS50977">
    <property type="entry name" value="HTH_TETR_2"/>
    <property type="match status" value="1"/>
</dbReference>
<evidence type="ECO:0000313" key="6">
    <source>
        <dbReference type="EMBL" id="NGO72614.1"/>
    </source>
</evidence>
<evidence type="ECO:0000256" key="2">
    <source>
        <dbReference type="ARBA" id="ARBA00023125"/>
    </source>
</evidence>
<dbReference type="InterPro" id="IPR050109">
    <property type="entry name" value="HTH-type_TetR-like_transc_reg"/>
</dbReference>
<gene>
    <name evidence="6" type="ORF">G5C65_30520</name>
</gene>
<dbReference type="PRINTS" id="PR00455">
    <property type="entry name" value="HTHTETR"/>
</dbReference>
<dbReference type="AlphaFoldDB" id="A0A6G4X784"/>
<keyword evidence="1" id="KW-0805">Transcription regulation</keyword>
<keyword evidence="7" id="KW-1185">Reference proteome</keyword>
<keyword evidence="3" id="KW-0804">Transcription</keyword>
<feature type="domain" description="HTH tetR-type" evidence="5">
    <location>
        <begin position="21"/>
        <end position="81"/>
    </location>
</feature>
<proteinExistence type="predicted"/>
<name>A0A6G4X784_9ACTN</name>
<dbReference type="SUPFAM" id="SSF46689">
    <property type="entry name" value="Homeodomain-like"/>
    <property type="match status" value="1"/>
</dbReference>
<evidence type="ECO:0000256" key="1">
    <source>
        <dbReference type="ARBA" id="ARBA00023015"/>
    </source>
</evidence>
<dbReference type="PANTHER" id="PTHR30055">
    <property type="entry name" value="HTH-TYPE TRANSCRIPTIONAL REGULATOR RUTR"/>
    <property type="match status" value="1"/>
</dbReference>
<dbReference type="Pfam" id="PF00440">
    <property type="entry name" value="TetR_N"/>
    <property type="match status" value="1"/>
</dbReference>
<dbReference type="Pfam" id="PF17754">
    <property type="entry name" value="TetR_C_14"/>
    <property type="match status" value="1"/>
</dbReference>
<dbReference type="PANTHER" id="PTHR30055:SF238">
    <property type="entry name" value="MYCOFACTOCIN BIOSYNTHESIS TRANSCRIPTIONAL REGULATOR MFTR-RELATED"/>
    <property type="match status" value="1"/>
</dbReference>
<sequence>MPHVEESRDRAPSGLREMTRQAVRQRIAETAIDLFVAHGYDQVTVDQIAAAVGMSTRSFNRYFPNKEDVVLGDGPTWGATVRDHLASRPVDEAAWESLRHAFEALLISTDAVDVTDDRRKRVMRVLGSTPALRAYNTEKHLAWAGMLTPLVAERIRGKDADLRAEAMVQASLACFDAAMLWWARPDETRTPVELLDAVFTTFER</sequence>
<dbReference type="InterPro" id="IPR009057">
    <property type="entry name" value="Homeodomain-like_sf"/>
</dbReference>
<dbReference type="GO" id="GO:0003700">
    <property type="term" value="F:DNA-binding transcription factor activity"/>
    <property type="evidence" value="ECO:0007669"/>
    <property type="project" value="TreeGrafter"/>
</dbReference>
<dbReference type="Gene3D" id="1.10.10.60">
    <property type="entry name" value="Homeodomain-like"/>
    <property type="match status" value="1"/>
</dbReference>
<evidence type="ECO:0000256" key="3">
    <source>
        <dbReference type="ARBA" id="ARBA00023163"/>
    </source>
</evidence>
<evidence type="ECO:0000256" key="4">
    <source>
        <dbReference type="PROSITE-ProRule" id="PRU00335"/>
    </source>
</evidence>
<keyword evidence="2 4" id="KW-0238">DNA-binding</keyword>
<protein>
    <submittedName>
        <fullName evidence="6">TetR family transcriptional regulator</fullName>
    </submittedName>
</protein>
<dbReference type="GO" id="GO:0000976">
    <property type="term" value="F:transcription cis-regulatory region binding"/>
    <property type="evidence" value="ECO:0007669"/>
    <property type="project" value="TreeGrafter"/>
</dbReference>
<feature type="DNA-binding region" description="H-T-H motif" evidence="4">
    <location>
        <begin position="44"/>
        <end position="63"/>
    </location>
</feature>
<organism evidence="6 7">
    <name type="scientific">Streptomyces boncukensis</name>
    <dbReference type="NCBI Taxonomy" id="2711219"/>
    <lineage>
        <taxon>Bacteria</taxon>
        <taxon>Bacillati</taxon>
        <taxon>Actinomycetota</taxon>
        <taxon>Actinomycetes</taxon>
        <taxon>Kitasatosporales</taxon>
        <taxon>Streptomycetaceae</taxon>
        <taxon>Streptomyces</taxon>
    </lineage>
</organism>
<evidence type="ECO:0000259" key="5">
    <source>
        <dbReference type="PROSITE" id="PS50977"/>
    </source>
</evidence>
<reference evidence="6 7" key="1">
    <citation type="submission" date="2020-02" db="EMBL/GenBank/DDBJ databases">
        <title>Whole-genome analyses of novel actinobacteria.</title>
        <authorList>
            <person name="Sahin N."/>
            <person name="Tatar D."/>
        </authorList>
    </citation>
    <scope>NUCLEOTIDE SEQUENCE [LARGE SCALE GENOMIC DNA]</scope>
    <source>
        <strain evidence="6 7">SB3404</strain>
    </source>
</reference>
<dbReference type="InterPro" id="IPR001647">
    <property type="entry name" value="HTH_TetR"/>
</dbReference>
<comment type="caution">
    <text evidence="6">The sequence shown here is derived from an EMBL/GenBank/DDBJ whole genome shotgun (WGS) entry which is preliminary data.</text>
</comment>
<evidence type="ECO:0000313" key="7">
    <source>
        <dbReference type="Proteomes" id="UP000477722"/>
    </source>
</evidence>
<dbReference type="Gene3D" id="1.10.357.10">
    <property type="entry name" value="Tetracycline Repressor, domain 2"/>
    <property type="match status" value="1"/>
</dbReference>
<dbReference type="EMBL" id="JAAKZZ010000497">
    <property type="protein sequence ID" value="NGO72614.1"/>
    <property type="molecule type" value="Genomic_DNA"/>
</dbReference>
<dbReference type="Proteomes" id="UP000477722">
    <property type="component" value="Unassembled WGS sequence"/>
</dbReference>